<dbReference type="SUPFAM" id="SSF58100">
    <property type="entry name" value="Bacterial hemolysins"/>
    <property type="match status" value="1"/>
</dbReference>
<dbReference type="KEGG" id="dpm:FNV33_00345"/>
<reference evidence="5 7" key="2">
    <citation type="submission" date="2017-03" db="EMBL/GenBank/DDBJ databases">
        <title>wgs assembly of Dolosigranulum pigrum KPL CDC strains.</title>
        <authorList>
            <person name="Brugger S.D."/>
            <person name="Pettigrew M."/>
            <person name="Kong Y."/>
            <person name="Lemon K.P."/>
        </authorList>
    </citation>
    <scope>NUCLEOTIDE SEQUENCE [LARGE SCALE GENOMIC DNA]</scope>
    <source>
        <strain evidence="5 7">KPL1931_CDC4294-98</strain>
    </source>
</reference>
<dbReference type="Proteomes" id="UP000249099">
    <property type="component" value="Unassembled WGS sequence"/>
</dbReference>
<dbReference type="Proteomes" id="UP000190409">
    <property type="component" value="Unassembled WGS sequence"/>
</dbReference>
<evidence type="ECO:0000256" key="1">
    <source>
        <dbReference type="SAM" id="Coils"/>
    </source>
</evidence>
<name>A0A1S8KPI1_9LACT</name>
<organism evidence="3 6">
    <name type="scientific">Dolosigranulum pigrum</name>
    <dbReference type="NCBI Taxonomy" id="29394"/>
    <lineage>
        <taxon>Bacteria</taxon>
        <taxon>Bacillati</taxon>
        <taxon>Bacillota</taxon>
        <taxon>Bacilli</taxon>
        <taxon>Lactobacillales</taxon>
        <taxon>Carnobacteriaceae</taxon>
        <taxon>Dolosigranulum</taxon>
    </lineage>
</organism>
<dbReference type="EMBL" id="MUYF01000003">
    <property type="protein sequence ID" value="OOL81616.1"/>
    <property type="molecule type" value="Genomic_DNA"/>
</dbReference>
<dbReference type="RefSeq" id="WP_004635333.1">
    <property type="nucleotide sequence ID" value="NZ_CAJHJL010000003.1"/>
</dbReference>
<evidence type="ECO:0000313" key="6">
    <source>
        <dbReference type="Proteomes" id="UP000190409"/>
    </source>
</evidence>
<evidence type="ECO:0000313" key="5">
    <source>
        <dbReference type="EMBL" id="RAN64301.1"/>
    </source>
</evidence>
<dbReference type="EMBL" id="CP041626">
    <property type="protein sequence ID" value="QDO90577.1"/>
    <property type="molecule type" value="Genomic_DNA"/>
</dbReference>
<dbReference type="Proteomes" id="UP000315953">
    <property type="component" value="Chromosome"/>
</dbReference>
<reference evidence="3 6" key="1">
    <citation type="submission" date="2017-01" db="EMBL/GenBank/DDBJ databases">
        <title>Complete Genome Sequence of Dolosigranulum pigrum isolated from a Patient with interstitial lung disease.</title>
        <authorList>
            <person name="Mukhopadhyay R."/>
            <person name="Joaquin J."/>
            <person name="Hogue R."/>
            <person name="Fitzgerald S."/>
            <person name="Jospin G."/>
            <person name="Eisen J.A."/>
            <person name="Chaturvedi V."/>
        </authorList>
    </citation>
    <scope>NUCLEOTIDE SEQUENCE [LARGE SCALE GENOMIC DNA]</scope>
    <source>
        <strain evidence="3 6">15S00348</strain>
    </source>
</reference>
<evidence type="ECO:0000313" key="7">
    <source>
        <dbReference type="Proteomes" id="UP000249099"/>
    </source>
</evidence>
<sequence length="147" mass="16670">MSSGYIIALLILLIAIIGLIVIGVMTKKKISPVIKNGQKCQKRIEKVANFYTEEADDIQAEITTIQHRITALQADAKEKIGSIDELNRRFNSLTRSLDYLQKHSKEYASTQAKDTMNKLKEEAPKLAKIAKLTAMKTFKKQKQRFSE</sequence>
<feature type="coiled-coil region" evidence="1">
    <location>
        <begin position="55"/>
        <end position="103"/>
    </location>
</feature>
<evidence type="ECO:0000313" key="3">
    <source>
        <dbReference type="EMBL" id="OOL81616.1"/>
    </source>
</evidence>
<keyword evidence="2" id="KW-0472">Membrane</keyword>
<proteinExistence type="predicted"/>
<gene>
    <name evidence="5" type="ORF">B8A44_02590</name>
    <name evidence="3" type="ORF">BWX42_07860</name>
    <name evidence="4" type="ORF">FNV33_00345</name>
</gene>
<evidence type="ECO:0008006" key="9">
    <source>
        <dbReference type="Google" id="ProtNLM"/>
    </source>
</evidence>
<feature type="transmembrane region" description="Helical" evidence="2">
    <location>
        <begin position="6"/>
        <end position="25"/>
    </location>
</feature>
<reference evidence="4 8" key="3">
    <citation type="submission" date="2019-07" db="EMBL/GenBank/DDBJ databases">
        <title>Genome assembly of a nasal isolate of Dolosigranulum pigrum from a chronic sinusitis patient.</title>
        <authorList>
            <person name="Baig S."/>
            <person name="Overballe-Petersen S."/>
            <person name="Kaspar U."/>
            <person name="Rendboe A."/>
            <person name="de Man T."/>
            <person name="Liu C."/>
            <person name="Price L.B."/>
            <person name="Stegger M."/>
            <person name="Becker K."/>
            <person name="Skytt Andersen P."/>
        </authorList>
    </citation>
    <scope>NUCLEOTIDE SEQUENCE [LARGE SCALE GENOMIC DNA]</scope>
    <source>
        <strain evidence="4 8">83VPs-KB5</strain>
    </source>
</reference>
<dbReference type="GeneID" id="42693969"/>
<evidence type="ECO:0000313" key="8">
    <source>
        <dbReference type="Proteomes" id="UP000315953"/>
    </source>
</evidence>
<dbReference type="EMBL" id="NAQV01000007">
    <property type="protein sequence ID" value="RAN64301.1"/>
    <property type="molecule type" value="Genomic_DNA"/>
</dbReference>
<keyword evidence="2" id="KW-1133">Transmembrane helix</keyword>
<accession>A0A1S8KPI1</accession>
<keyword evidence="2" id="KW-0812">Transmembrane</keyword>
<protein>
    <recommendedName>
        <fullName evidence="9">DUF948 domain-containing protein</fullName>
    </recommendedName>
</protein>
<keyword evidence="1" id="KW-0175">Coiled coil</keyword>
<dbReference type="Gene3D" id="1.20.1170.10">
    <property type="match status" value="1"/>
</dbReference>
<dbReference type="AlphaFoldDB" id="A0A1S8KPI1"/>
<evidence type="ECO:0000313" key="4">
    <source>
        <dbReference type="EMBL" id="QDO90577.1"/>
    </source>
</evidence>
<evidence type="ECO:0000256" key="2">
    <source>
        <dbReference type="SAM" id="Phobius"/>
    </source>
</evidence>